<reference evidence="4" key="2">
    <citation type="submission" date="2025-08" db="UniProtKB">
        <authorList>
            <consortium name="Ensembl"/>
        </authorList>
    </citation>
    <scope>IDENTIFICATION</scope>
</reference>
<dbReference type="Ensembl" id="ENSSSCT00000100167.1">
    <property type="protein sequence ID" value="ENSSSCP00000079464.1"/>
    <property type="gene ID" value="ENSSSCG00000060817.1"/>
</dbReference>
<dbReference type="GeneTree" id="ENSGT01100000263479"/>
<dbReference type="Proteomes" id="UP000008227">
    <property type="component" value="Chromosome 6"/>
</dbReference>
<sequence length="93" mass="10286">ARDTKHYMTHQLQKIVDAQANTPGPAQSSQETIYPNGSLLFQKVAQSDTGNYYTLLATKRDNQTESVTGQLRVPYRHSVRGRSVSVNPLGPSL</sequence>
<keyword evidence="1" id="KW-0732">Signal</keyword>
<evidence type="ECO:0000313" key="4">
    <source>
        <dbReference type="Ensembl" id="ENSSSCP00000079464.1"/>
    </source>
</evidence>
<name>A0A8W4FMC8_PIG</name>
<keyword evidence="3" id="KW-0393">Immunoglobulin domain</keyword>
<dbReference type="PANTHER" id="PTHR44427:SF1">
    <property type="entry name" value="CARCINOEMBRYONIC ANTIGEN-RELATED CELL ADHESION MOLECULE 1"/>
    <property type="match status" value="1"/>
</dbReference>
<evidence type="ECO:0000256" key="3">
    <source>
        <dbReference type="ARBA" id="ARBA00023319"/>
    </source>
</evidence>
<dbReference type="InterPro" id="IPR013783">
    <property type="entry name" value="Ig-like_fold"/>
</dbReference>
<keyword evidence="2" id="KW-0325">Glycoprotein</keyword>
<dbReference type="SUPFAM" id="SSF48726">
    <property type="entry name" value="Immunoglobulin"/>
    <property type="match status" value="1"/>
</dbReference>
<evidence type="ECO:0000256" key="2">
    <source>
        <dbReference type="ARBA" id="ARBA00023180"/>
    </source>
</evidence>
<dbReference type="Gene3D" id="2.60.40.10">
    <property type="entry name" value="Immunoglobulins"/>
    <property type="match status" value="1"/>
</dbReference>
<reference evidence="4" key="1">
    <citation type="journal article" date="2020" name="Gigascience">
        <title>An improved pig reference genome sequence to enable pig genetics and genomics research.</title>
        <authorList>
            <person name="Warr A."/>
            <person name="Affara N."/>
            <person name="Aken B."/>
            <person name="Beiki H."/>
            <person name="Bickhart D.M."/>
            <person name="Billis K."/>
            <person name="Chow W."/>
            <person name="Eory L."/>
            <person name="Finlayson H.A."/>
            <person name="Flicek P."/>
            <person name="Giron C.G."/>
            <person name="Griffin D.K."/>
            <person name="Hall R."/>
            <person name="Hannum G."/>
            <person name="Hourlier T."/>
            <person name="Howe K."/>
            <person name="Hume D.A."/>
            <person name="Izuogu O."/>
            <person name="Kim K."/>
            <person name="Koren S."/>
            <person name="Liu H."/>
            <person name="Manchanda N."/>
            <person name="Martin F.J."/>
            <person name="Nonneman D.J."/>
            <person name="O'Connor R.E."/>
            <person name="Phillippy A.M."/>
            <person name="Rohrer G.A."/>
            <person name="Rosen B.D."/>
            <person name="Rund L.A."/>
            <person name="Sargent C.A."/>
            <person name="Schook L.B."/>
            <person name="Schroeder S.G."/>
            <person name="Schwartz A.S."/>
            <person name="Skinner B.M."/>
            <person name="Talbot R."/>
            <person name="Tseng E."/>
            <person name="Tuggle C.K."/>
            <person name="Watson M."/>
            <person name="Smith T.P.L."/>
            <person name="Archibald A.L."/>
        </authorList>
    </citation>
    <scope>NUCLEOTIDE SEQUENCE [LARGE SCALE GENOMIC DNA]</scope>
    <source>
        <strain evidence="4">Duroc</strain>
    </source>
</reference>
<protein>
    <submittedName>
        <fullName evidence="4">Uncharacterized protein</fullName>
    </submittedName>
</protein>
<dbReference type="InterPro" id="IPR050831">
    <property type="entry name" value="CEA_cell_adhesion"/>
</dbReference>
<proteinExistence type="predicted"/>
<keyword evidence="5" id="KW-1185">Reference proteome</keyword>
<dbReference type="AlphaFoldDB" id="A0A8W4FMC8"/>
<reference evidence="4" key="3">
    <citation type="submission" date="2025-09" db="UniProtKB">
        <authorList>
            <consortium name="Ensembl"/>
        </authorList>
    </citation>
    <scope>IDENTIFICATION</scope>
</reference>
<organism evidence="4 5">
    <name type="scientific">Sus scrofa</name>
    <name type="common">Pig</name>
    <dbReference type="NCBI Taxonomy" id="9823"/>
    <lineage>
        <taxon>Eukaryota</taxon>
        <taxon>Metazoa</taxon>
        <taxon>Chordata</taxon>
        <taxon>Craniata</taxon>
        <taxon>Vertebrata</taxon>
        <taxon>Euteleostomi</taxon>
        <taxon>Mammalia</taxon>
        <taxon>Eutheria</taxon>
        <taxon>Laurasiatheria</taxon>
        <taxon>Artiodactyla</taxon>
        <taxon>Suina</taxon>
        <taxon>Suidae</taxon>
        <taxon>Sus</taxon>
    </lineage>
</organism>
<dbReference type="InterPro" id="IPR036179">
    <property type="entry name" value="Ig-like_dom_sf"/>
</dbReference>
<evidence type="ECO:0000313" key="5">
    <source>
        <dbReference type="Proteomes" id="UP000008227"/>
    </source>
</evidence>
<dbReference type="PANTHER" id="PTHR44427">
    <property type="entry name" value="CARCINOEMBRYONIC ANTIGEN-RELATED CELL ADHESION MOLECULE 19"/>
    <property type="match status" value="1"/>
</dbReference>
<evidence type="ECO:0000256" key="1">
    <source>
        <dbReference type="ARBA" id="ARBA00022729"/>
    </source>
</evidence>
<accession>A0A8W4FMC8</accession>